<dbReference type="Pfam" id="PF02743">
    <property type="entry name" value="dCache_1"/>
    <property type="match status" value="1"/>
</dbReference>
<dbReference type="RefSeq" id="WP_199299227.1">
    <property type="nucleotide sequence ID" value="NZ_JAMPKM010000015.1"/>
</dbReference>
<evidence type="ECO:0000256" key="12">
    <source>
        <dbReference type="SAM" id="Coils"/>
    </source>
</evidence>
<keyword evidence="5" id="KW-0597">Phosphoprotein</keyword>
<keyword evidence="9 13" id="KW-1133">Transmembrane helix</keyword>
<evidence type="ECO:0000259" key="15">
    <source>
        <dbReference type="PROSITE" id="PS50885"/>
    </source>
</evidence>
<dbReference type="CDD" id="cd06225">
    <property type="entry name" value="HAMP"/>
    <property type="match status" value="1"/>
</dbReference>
<evidence type="ECO:0000256" key="1">
    <source>
        <dbReference type="ARBA" id="ARBA00000085"/>
    </source>
</evidence>
<dbReference type="Pfam" id="PF00672">
    <property type="entry name" value="HAMP"/>
    <property type="match status" value="1"/>
</dbReference>
<dbReference type="PRINTS" id="PR00344">
    <property type="entry name" value="BCTRLSENSOR"/>
</dbReference>
<comment type="caution">
    <text evidence="16">The sequence shown here is derived from an EMBL/GenBank/DDBJ whole genome shotgun (WGS) entry which is preliminary data.</text>
</comment>
<dbReference type="InterPro" id="IPR003594">
    <property type="entry name" value="HATPase_dom"/>
</dbReference>
<evidence type="ECO:0000256" key="8">
    <source>
        <dbReference type="ARBA" id="ARBA00022777"/>
    </source>
</evidence>
<feature type="domain" description="HAMP" evidence="15">
    <location>
        <begin position="362"/>
        <end position="414"/>
    </location>
</feature>
<keyword evidence="16" id="KW-0547">Nucleotide-binding</keyword>
<dbReference type="PANTHER" id="PTHR43065">
    <property type="entry name" value="SENSOR HISTIDINE KINASE"/>
    <property type="match status" value="1"/>
</dbReference>
<dbReference type="InterPro" id="IPR036890">
    <property type="entry name" value="HATPase_C_sf"/>
</dbReference>
<dbReference type="Proteomes" id="UP001464891">
    <property type="component" value="Unassembled WGS sequence"/>
</dbReference>
<dbReference type="Gene3D" id="6.10.340.10">
    <property type="match status" value="1"/>
</dbReference>
<keyword evidence="6" id="KW-0808">Transferase</keyword>
<feature type="coiled-coil region" evidence="12">
    <location>
        <begin position="406"/>
        <end position="454"/>
    </location>
</feature>
<dbReference type="SMART" id="SM00387">
    <property type="entry name" value="HATPase_c"/>
    <property type="match status" value="1"/>
</dbReference>
<evidence type="ECO:0000256" key="5">
    <source>
        <dbReference type="ARBA" id="ARBA00022553"/>
    </source>
</evidence>
<comment type="subcellular location">
    <subcellularLocation>
        <location evidence="2">Cell membrane</location>
        <topology evidence="2">Multi-pass membrane protein</topology>
    </subcellularLocation>
</comment>
<dbReference type="EC" id="2.7.13.3" evidence="3"/>
<name>A0ABV0JCH9_9CYAN</name>
<dbReference type="SUPFAM" id="SSF158472">
    <property type="entry name" value="HAMP domain-like"/>
    <property type="match status" value="1"/>
</dbReference>
<evidence type="ECO:0000256" key="2">
    <source>
        <dbReference type="ARBA" id="ARBA00004651"/>
    </source>
</evidence>
<keyword evidence="17" id="KW-1185">Reference proteome</keyword>
<evidence type="ECO:0000256" key="10">
    <source>
        <dbReference type="ARBA" id="ARBA00023012"/>
    </source>
</evidence>
<evidence type="ECO:0000256" key="4">
    <source>
        <dbReference type="ARBA" id="ARBA00022475"/>
    </source>
</evidence>
<dbReference type="CDD" id="cd00082">
    <property type="entry name" value="HisKA"/>
    <property type="match status" value="1"/>
</dbReference>
<proteinExistence type="predicted"/>
<dbReference type="Gene3D" id="1.10.287.130">
    <property type="match status" value="1"/>
</dbReference>
<reference evidence="16 17" key="1">
    <citation type="submission" date="2022-04" db="EMBL/GenBank/DDBJ databases">
        <title>Positive selection, recombination, and allopatry shape intraspecific diversity of widespread and dominant cyanobacteria.</title>
        <authorList>
            <person name="Wei J."/>
            <person name="Shu W."/>
            <person name="Hu C."/>
        </authorList>
    </citation>
    <scope>NUCLEOTIDE SEQUENCE [LARGE SCALE GENOMIC DNA]</scope>
    <source>
        <strain evidence="16 17">GB2-A4</strain>
    </source>
</reference>
<feature type="transmembrane region" description="Helical" evidence="13">
    <location>
        <begin position="343"/>
        <end position="365"/>
    </location>
</feature>
<keyword evidence="4" id="KW-1003">Cell membrane</keyword>
<evidence type="ECO:0000313" key="17">
    <source>
        <dbReference type="Proteomes" id="UP001464891"/>
    </source>
</evidence>
<dbReference type="InterPro" id="IPR004358">
    <property type="entry name" value="Sig_transdc_His_kin-like_C"/>
</dbReference>
<gene>
    <name evidence="16" type="ORF">NC998_20575</name>
</gene>
<dbReference type="InterPro" id="IPR036097">
    <property type="entry name" value="HisK_dim/P_sf"/>
</dbReference>
<keyword evidence="10" id="KW-0902">Two-component regulatory system</keyword>
<dbReference type="GO" id="GO:0005524">
    <property type="term" value="F:ATP binding"/>
    <property type="evidence" value="ECO:0007669"/>
    <property type="project" value="UniProtKB-KW"/>
</dbReference>
<feature type="domain" description="Histidine kinase" evidence="14">
    <location>
        <begin position="463"/>
        <end position="721"/>
    </location>
</feature>
<dbReference type="Pfam" id="PF02518">
    <property type="entry name" value="HATPase_c"/>
    <property type="match status" value="1"/>
</dbReference>
<organism evidence="16 17">
    <name type="scientific">Trichocoleus desertorum GB2-A4</name>
    <dbReference type="NCBI Taxonomy" id="2933944"/>
    <lineage>
        <taxon>Bacteria</taxon>
        <taxon>Bacillati</taxon>
        <taxon>Cyanobacteriota</taxon>
        <taxon>Cyanophyceae</taxon>
        <taxon>Leptolyngbyales</taxon>
        <taxon>Trichocoleusaceae</taxon>
        <taxon>Trichocoleus</taxon>
    </lineage>
</organism>
<evidence type="ECO:0000256" key="9">
    <source>
        <dbReference type="ARBA" id="ARBA00022989"/>
    </source>
</evidence>
<dbReference type="Gene3D" id="3.30.565.10">
    <property type="entry name" value="Histidine kinase-like ATPase, C-terminal domain"/>
    <property type="match status" value="1"/>
</dbReference>
<dbReference type="SUPFAM" id="SSF47384">
    <property type="entry name" value="Homodimeric domain of signal transducing histidine kinase"/>
    <property type="match status" value="1"/>
</dbReference>
<protein>
    <recommendedName>
        <fullName evidence="3">histidine kinase</fullName>
        <ecNumber evidence="3">2.7.13.3</ecNumber>
    </recommendedName>
</protein>
<keyword evidence="7 13" id="KW-0812">Transmembrane</keyword>
<dbReference type="PANTHER" id="PTHR43065:SF50">
    <property type="entry name" value="HISTIDINE KINASE"/>
    <property type="match status" value="1"/>
</dbReference>
<dbReference type="Gene3D" id="3.30.450.20">
    <property type="entry name" value="PAS domain"/>
    <property type="match status" value="1"/>
</dbReference>
<evidence type="ECO:0000256" key="7">
    <source>
        <dbReference type="ARBA" id="ARBA00022692"/>
    </source>
</evidence>
<dbReference type="InterPro" id="IPR033479">
    <property type="entry name" value="dCache_1"/>
</dbReference>
<dbReference type="InterPro" id="IPR003661">
    <property type="entry name" value="HisK_dim/P_dom"/>
</dbReference>
<dbReference type="SUPFAM" id="SSF55874">
    <property type="entry name" value="ATPase domain of HSP90 chaperone/DNA topoisomerase II/histidine kinase"/>
    <property type="match status" value="1"/>
</dbReference>
<evidence type="ECO:0000256" key="6">
    <source>
        <dbReference type="ARBA" id="ARBA00022679"/>
    </source>
</evidence>
<keyword evidence="12" id="KW-0175">Coiled coil</keyword>
<keyword evidence="8" id="KW-0418">Kinase</keyword>
<dbReference type="SMART" id="SM00304">
    <property type="entry name" value="HAMP"/>
    <property type="match status" value="1"/>
</dbReference>
<dbReference type="PROSITE" id="PS50885">
    <property type="entry name" value="HAMP"/>
    <property type="match status" value="1"/>
</dbReference>
<evidence type="ECO:0000313" key="16">
    <source>
        <dbReference type="EMBL" id="MEP0819497.1"/>
    </source>
</evidence>
<keyword evidence="11 13" id="KW-0472">Membrane</keyword>
<feature type="transmembrane region" description="Helical" evidence="13">
    <location>
        <begin position="6"/>
        <end position="31"/>
    </location>
</feature>
<dbReference type="InterPro" id="IPR003660">
    <property type="entry name" value="HAMP_dom"/>
</dbReference>
<comment type="catalytic activity">
    <reaction evidence="1">
        <text>ATP + protein L-histidine = ADP + protein N-phospho-L-histidine.</text>
        <dbReference type="EC" id="2.7.13.3"/>
    </reaction>
</comment>
<dbReference type="EMBL" id="JAMPKM010000015">
    <property type="protein sequence ID" value="MEP0819497.1"/>
    <property type="molecule type" value="Genomic_DNA"/>
</dbReference>
<accession>A0ABV0JCH9</accession>
<evidence type="ECO:0000259" key="14">
    <source>
        <dbReference type="PROSITE" id="PS50109"/>
    </source>
</evidence>
<keyword evidence="16" id="KW-0067">ATP-binding</keyword>
<sequence length="723" mass="80676">MTKQVPLRLILVVPFVLQIFVAVGLTGYLGIRNGQKSINNVVSQLRSETSNRINQQILFYLEKPYLINQTIAAGISEGQIDIKDIEALEHFSWRLVDKNTVDFLQTGTPQGTSVLVERLEEGFIVARAGNTDLPNRQSHRLDSQGKRAELLETKKFDPRTRPWYEAAVEAGEPIWSKMYVGASGKATLSLSQPIYGKTGNLLGVQHSNFRPSRIHDFLKSVKVGQTGQTFIVDRSGHLIASSLIEKPYTIQDKELEQIPATDSENPVTRAVAKAVLERLGDVSSNSDVSNNQSQQLDVVVDGDRHFVQVSPIYDEQGIDWFSVVVVPEADFTAEIDANTRTTILLCLAALVIASVLGIYTAQWIAQPLKRLSQSSEAVADGTLDQNVELSNVRELNVLACSFNRMTQQLRESFTKLAQTNEQLEERVEERTADLKDTLQELQRTQNQMIQAEKMSSLGQLVAGVAHEINNPVNFIHGNVVHVSEYTQNLLALVHLYQAEFPNSTPEIQNKIDEIDLEFVNEDSLKLLASMKLGTERIREIVHSLRNFSRLDEAQVKEVDIHEGIESTIMILQHRLKAKVNSPTTALIRAYGDLPLVECHPGQLNQVFMNILVNAIDALEEGNAKRTYQEIKDNPNQITIRTAVIDAEWVEIAIADNGSGMPEEIHQYIFDPFFTTKPIGKGTGMGMSISYQIITEKHGGKLSCFSTPGKGCEFVIQIPVRLKE</sequence>
<evidence type="ECO:0000256" key="11">
    <source>
        <dbReference type="ARBA" id="ARBA00023136"/>
    </source>
</evidence>
<dbReference type="PROSITE" id="PS50109">
    <property type="entry name" value="HIS_KIN"/>
    <property type="match status" value="1"/>
</dbReference>
<evidence type="ECO:0000256" key="13">
    <source>
        <dbReference type="SAM" id="Phobius"/>
    </source>
</evidence>
<dbReference type="InterPro" id="IPR005467">
    <property type="entry name" value="His_kinase_dom"/>
</dbReference>
<evidence type="ECO:0000256" key="3">
    <source>
        <dbReference type="ARBA" id="ARBA00012438"/>
    </source>
</evidence>